<comment type="subunit">
    <text evidence="11">Homodimer.</text>
</comment>
<evidence type="ECO:0000256" key="1">
    <source>
        <dbReference type="ARBA" id="ARBA00000024"/>
    </source>
</evidence>
<comment type="catalytic activity">
    <reaction evidence="1 11">
        <text>1-(5-phospho-beta-D-ribosyl)-5'-AMP + H2O = 1-(5-phospho-beta-D-ribosyl)-5-[(5-phospho-beta-D-ribosylamino)methylideneamino]imidazole-4-carboxamide</text>
        <dbReference type="Rhea" id="RHEA:20049"/>
        <dbReference type="ChEBI" id="CHEBI:15377"/>
        <dbReference type="ChEBI" id="CHEBI:58435"/>
        <dbReference type="ChEBI" id="CHEBI:59457"/>
        <dbReference type="EC" id="3.5.4.19"/>
    </reaction>
</comment>
<comment type="catalytic activity">
    <reaction evidence="2">
        <text>1-(5-phospho-beta-D-ribosyl)-ATP + H2O = 1-(5-phospho-beta-D-ribosyl)-5'-AMP + diphosphate + H(+)</text>
        <dbReference type="Rhea" id="RHEA:22828"/>
        <dbReference type="ChEBI" id="CHEBI:15377"/>
        <dbReference type="ChEBI" id="CHEBI:15378"/>
        <dbReference type="ChEBI" id="CHEBI:33019"/>
        <dbReference type="ChEBI" id="CHEBI:59457"/>
        <dbReference type="ChEBI" id="CHEBI:73183"/>
        <dbReference type="EC" id="3.6.1.31"/>
    </reaction>
</comment>
<dbReference type="Gene3D" id="3.10.20.810">
    <property type="entry name" value="Phosphoribosyl-AMP cyclohydrolase"/>
    <property type="match status" value="1"/>
</dbReference>
<dbReference type="GO" id="GO:0000105">
    <property type="term" value="P:L-histidine biosynthetic process"/>
    <property type="evidence" value="ECO:0007669"/>
    <property type="project" value="UniProtKB-UniRule"/>
</dbReference>
<comment type="similarity">
    <text evidence="6">In the N-terminal section; belongs to the PRA-CH family.</text>
</comment>
<dbReference type="AlphaFoldDB" id="A0A1A9F4P2"/>
<evidence type="ECO:0000256" key="4">
    <source>
        <dbReference type="ARBA" id="ARBA00005204"/>
    </source>
</evidence>
<comment type="pathway">
    <text evidence="4">Amino-acid biosynthesis; L-histidine biosynthesis; L-histidine from 5-phospho-alpha-D-ribose 1-diphosphate: step 2/9.</text>
</comment>
<feature type="binding site" evidence="11">
    <location>
        <position position="80"/>
    </location>
    <ligand>
        <name>Mg(2+)</name>
        <dbReference type="ChEBI" id="CHEBI:18420"/>
    </ligand>
</feature>
<comment type="cofactor">
    <cofactor evidence="11">
        <name>Zn(2+)</name>
        <dbReference type="ChEBI" id="CHEBI:29105"/>
    </cofactor>
    <text evidence="11">Binds 1 zinc ion per subunit.</text>
</comment>
<dbReference type="InterPro" id="IPR026660">
    <property type="entry name" value="PRA-CH"/>
</dbReference>
<dbReference type="EMBL" id="CP015839">
    <property type="protein sequence ID" value="ANG64950.1"/>
    <property type="molecule type" value="Genomic_DNA"/>
</dbReference>
<dbReference type="STRING" id="1821621.A8C75_22370"/>
<feature type="binding site" evidence="11">
    <location>
        <position position="103"/>
    </location>
    <ligand>
        <name>Zn(2+)</name>
        <dbReference type="ChEBI" id="CHEBI:29105"/>
        <note>ligand shared between dimeric partners</note>
    </ligand>
</feature>
<dbReference type="GO" id="GO:0004636">
    <property type="term" value="F:phosphoribosyl-ATP diphosphatase activity"/>
    <property type="evidence" value="ECO:0007669"/>
    <property type="project" value="UniProtKB-EC"/>
</dbReference>
<organism evidence="13 14">
    <name type="scientific">Marinobacterium aestuarii</name>
    <dbReference type="NCBI Taxonomy" id="1821621"/>
    <lineage>
        <taxon>Bacteria</taxon>
        <taxon>Pseudomonadati</taxon>
        <taxon>Pseudomonadota</taxon>
        <taxon>Gammaproteobacteria</taxon>
        <taxon>Oceanospirillales</taxon>
        <taxon>Oceanospirillaceae</taxon>
        <taxon>Marinobacterium</taxon>
    </lineage>
</organism>
<keyword evidence="11" id="KW-0479">Metal-binding</keyword>
<dbReference type="Pfam" id="PF01502">
    <property type="entry name" value="PRA-CH"/>
    <property type="match status" value="1"/>
</dbReference>
<feature type="binding site" evidence="11">
    <location>
        <position position="78"/>
    </location>
    <ligand>
        <name>Mg(2+)</name>
        <dbReference type="ChEBI" id="CHEBI:18420"/>
    </ligand>
</feature>
<evidence type="ECO:0000313" key="14">
    <source>
        <dbReference type="Proteomes" id="UP000078070"/>
    </source>
</evidence>
<keyword evidence="14" id="KW-1185">Reference proteome</keyword>
<comment type="function">
    <text evidence="11">Catalyzes the hydrolysis of the adenine ring of phosphoribosyl-AMP.</text>
</comment>
<name>A0A1A9F4P2_9GAMM</name>
<dbReference type="InterPro" id="IPR038019">
    <property type="entry name" value="PRib_AMP_CycHydrolase_sf"/>
</dbReference>
<keyword evidence="8 11" id="KW-0028">Amino-acid biosynthesis</keyword>
<comment type="pathway">
    <text evidence="3 11">Amino-acid biosynthesis; L-histidine biosynthesis; L-histidine from 5-phospho-alpha-D-ribose 1-diphosphate: step 3/9.</text>
</comment>
<dbReference type="Proteomes" id="UP000078070">
    <property type="component" value="Chromosome"/>
</dbReference>
<dbReference type="HAMAP" id="MF_01021">
    <property type="entry name" value="HisI"/>
    <property type="match status" value="1"/>
</dbReference>
<dbReference type="GO" id="GO:0000287">
    <property type="term" value="F:magnesium ion binding"/>
    <property type="evidence" value="ECO:0007669"/>
    <property type="project" value="UniProtKB-UniRule"/>
</dbReference>
<dbReference type="KEGG" id="mars:A8C75_22370"/>
<evidence type="ECO:0000256" key="5">
    <source>
        <dbReference type="ARBA" id="ARBA00007731"/>
    </source>
</evidence>
<evidence type="ECO:0000256" key="3">
    <source>
        <dbReference type="ARBA" id="ARBA00005169"/>
    </source>
</evidence>
<keyword evidence="11" id="KW-0862">Zinc</keyword>
<proteinExistence type="inferred from homology"/>
<dbReference type="RefSeq" id="WP_067386698.1">
    <property type="nucleotide sequence ID" value="NZ_CP015839.1"/>
</dbReference>
<evidence type="ECO:0000256" key="7">
    <source>
        <dbReference type="ARBA" id="ARBA00022490"/>
    </source>
</evidence>
<keyword evidence="7 11" id="KW-0963">Cytoplasm</keyword>
<evidence type="ECO:0000256" key="9">
    <source>
        <dbReference type="ARBA" id="ARBA00022801"/>
    </source>
</evidence>
<evidence type="ECO:0000256" key="8">
    <source>
        <dbReference type="ARBA" id="ARBA00022605"/>
    </source>
</evidence>
<evidence type="ECO:0000256" key="6">
    <source>
        <dbReference type="ARBA" id="ARBA00008299"/>
    </source>
</evidence>
<keyword evidence="9 11" id="KW-0378">Hydrolase</keyword>
<gene>
    <name evidence="11 13" type="primary">hisI</name>
    <name evidence="13" type="ORF">A8C75_22370</name>
</gene>
<sequence length="136" mass="15502">MSELWLDQVKWNNDGLVPAIAQDHKSGHILMVAWMNREALQLTVQEQRGIYWSRSRQKLWRKGEESGHVQQLHEIRLDCDGDVILLQVEQLGGIACHTGRASCFYSVLDGAHWIPVDPVLKEPGSIYKKSENPADE</sequence>
<feature type="binding site" evidence="11">
    <location>
        <position position="79"/>
    </location>
    <ligand>
        <name>Zn(2+)</name>
        <dbReference type="ChEBI" id="CHEBI:29105"/>
        <note>ligand shared between dimeric partners</note>
    </ligand>
</feature>
<dbReference type="SUPFAM" id="SSF141734">
    <property type="entry name" value="HisI-like"/>
    <property type="match status" value="1"/>
</dbReference>
<keyword evidence="10 11" id="KW-0368">Histidine biosynthesis</keyword>
<dbReference type="UniPathway" id="UPA00031">
    <property type="reaction ID" value="UER00008"/>
</dbReference>
<dbReference type="PANTHER" id="PTHR42945:SF1">
    <property type="entry name" value="HISTIDINE BIOSYNTHESIS BIFUNCTIONAL PROTEIN HIS7"/>
    <property type="match status" value="1"/>
</dbReference>
<reference evidence="14" key="1">
    <citation type="submission" date="2016-05" db="EMBL/GenBank/DDBJ databases">
        <authorList>
            <person name="Baek K."/>
            <person name="Yang S.-J."/>
        </authorList>
    </citation>
    <scope>NUCLEOTIDE SEQUENCE [LARGE SCALE GENOMIC DNA]</scope>
    <source>
        <strain evidence="14">ST58-10</strain>
    </source>
</reference>
<accession>A0A1A9F4P2</accession>
<comment type="subcellular location">
    <subcellularLocation>
        <location evidence="11">Cytoplasm</location>
    </subcellularLocation>
</comment>
<evidence type="ECO:0000313" key="13">
    <source>
        <dbReference type="EMBL" id="ANG64950.1"/>
    </source>
</evidence>
<evidence type="ECO:0000256" key="11">
    <source>
        <dbReference type="HAMAP-Rule" id="MF_01021"/>
    </source>
</evidence>
<comment type="cofactor">
    <cofactor evidence="11">
        <name>Mg(2+)</name>
        <dbReference type="ChEBI" id="CHEBI:18420"/>
    </cofactor>
    <text evidence="11">Binds 1 Mg(2+) ion per subunit.</text>
</comment>
<dbReference type="PANTHER" id="PTHR42945">
    <property type="entry name" value="HISTIDINE BIOSYNTHESIS BIFUNCTIONAL PROTEIN"/>
    <property type="match status" value="1"/>
</dbReference>
<dbReference type="FunFam" id="3.10.20.810:FF:000001">
    <property type="entry name" value="Histidine biosynthesis bifunctional protein HisIE"/>
    <property type="match status" value="1"/>
</dbReference>
<dbReference type="EC" id="3.5.4.19" evidence="11"/>
<dbReference type="InterPro" id="IPR002496">
    <property type="entry name" value="PRib_AMP_CycHydrolase_dom"/>
</dbReference>
<dbReference type="GO" id="GO:0008270">
    <property type="term" value="F:zinc ion binding"/>
    <property type="evidence" value="ECO:0007669"/>
    <property type="project" value="UniProtKB-UniRule"/>
</dbReference>
<dbReference type="NCBIfam" id="NF000768">
    <property type="entry name" value="PRK00051.1"/>
    <property type="match status" value="1"/>
</dbReference>
<comment type="similarity">
    <text evidence="5">In the C-terminal section; belongs to the PRA-PH family.</text>
</comment>
<dbReference type="OrthoDB" id="9795769at2"/>
<evidence type="ECO:0000256" key="2">
    <source>
        <dbReference type="ARBA" id="ARBA00001460"/>
    </source>
</evidence>
<reference evidence="13 14" key="2">
    <citation type="journal article" date="2018" name="Int. J. Syst. Evol. Microbiol.">
        <title>Marinobacterium aestuarii sp. nov., a benzene-degrading marine bacterium isolated from estuary sediment.</title>
        <authorList>
            <person name="Bae S.S."/>
            <person name="Jung J."/>
            <person name="Chung D."/>
            <person name="Baek K."/>
        </authorList>
    </citation>
    <scope>NUCLEOTIDE SEQUENCE [LARGE SCALE GENOMIC DNA]</scope>
    <source>
        <strain evidence="13 14">ST58-10</strain>
    </source>
</reference>
<feature type="domain" description="Phosphoribosyl-AMP cyclohydrolase" evidence="12">
    <location>
        <begin position="31"/>
        <end position="105"/>
    </location>
</feature>
<protein>
    <recommendedName>
        <fullName evidence="11">Phosphoribosyl-AMP cyclohydrolase</fullName>
        <shortName evidence="11">PRA-CH</shortName>
        <ecNumber evidence="11">3.5.4.19</ecNumber>
    </recommendedName>
</protein>
<evidence type="ECO:0000256" key="10">
    <source>
        <dbReference type="ARBA" id="ARBA00023102"/>
    </source>
</evidence>
<feature type="binding site" evidence="11">
    <location>
        <position position="96"/>
    </location>
    <ligand>
        <name>Zn(2+)</name>
        <dbReference type="ChEBI" id="CHEBI:29105"/>
        <note>ligand shared between dimeric partners</note>
    </ligand>
</feature>
<comment type="similarity">
    <text evidence="11">Belongs to the PRA-CH family.</text>
</comment>
<evidence type="ECO:0000259" key="12">
    <source>
        <dbReference type="Pfam" id="PF01502"/>
    </source>
</evidence>
<dbReference type="GO" id="GO:0005737">
    <property type="term" value="C:cytoplasm"/>
    <property type="evidence" value="ECO:0007669"/>
    <property type="project" value="UniProtKB-SubCell"/>
</dbReference>
<feature type="binding site" evidence="11">
    <location>
        <position position="82"/>
    </location>
    <ligand>
        <name>Mg(2+)</name>
        <dbReference type="ChEBI" id="CHEBI:18420"/>
    </ligand>
</feature>
<keyword evidence="11" id="KW-0460">Magnesium</keyword>
<dbReference type="GO" id="GO:0004635">
    <property type="term" value="F:phosphoribosyl-AMP cyclohydrolase activity"/>
    <property type="evidence" value="ECO:0007669"/>
    <property type="project" value="UniProtKB-UniRule"/>
</dbReference>